<evidence type="ECO:0000256" key="1">
    <source>
        <dbReference type="ARBA" id="ARBA00022679"/>
    </source>
</evidence>
<dbReference type="PROSITE" id="PS51186">
    <property type="entry name" value="GNAT"/>
    <property type="match status" value="1"/>
</dbReference>
<name>A0ABU8G949_9ACTN</name>
<dbReference type="EMBL" id="JBBAYM010000006">
    <property type="protein sequence ID" value="MEI5609737.1"/>
    <property type="molecule type" value="Genomic_DNA"/>
</dbReference>
<dbReference type="PANTHER" id="PTHR43877">
    <property type="entry name" value="AMINOALKYLPHOSPHONATE N-ACETYLTRANSFERASE-RELATED-RELATED"/>
    <property type="match status" value="1"/>
</dbReference>
<dbReference type="Gene3D" id="3.40.630.30">
    <property type="match status" value="1"/>
</dbReference>
<dbReference type="SUPFAM" id="SSF55729">
    <property type="entry name" value="Acyl-CoA N-acyltransferases (Nat)"/>
    <property type="match status" value="1"/>
</dbReference>
<keyword evidence="1" id="KW-0808">Transferase</keyword>
<gene>
    <name evidence="4" type="ORF">WB403_11210</name>
</gene>
<evidence type="ECO:0000313" key="4">
    <source>
        <dbReference type="EMBL" id="MEI5609737.1"/>
    </source>
</evidence>
<evidence type="ECO:0000259" key="3">
    <source>
        <dbReference type="PROSITE" id="PS51186"/>
    </source>
</evidence>
<dbReference type="InterPro" id="IPR050832">
    <property type="entry name" value="Bact_Acetyltransf"/>
</dbReference>
<evidence type="ECO:0000256" key="2">
    <source>
        <dbReference type="ARBA" id="ARBA00023315"/>
    </source>
</evidence>
<accession>A0ABU8G949</accession>
<evidence type="ECO:0000313" key="5">
    <source>
        <dbReference type="Proteomes" id="UP001365781"/>
    </source>
</evidence>
<proteinExistence type="predicted"/>
<keyword evidence="5" id="KW-1185">Reference proteome</keyword>
<dbReference type="Pfam" id="PF00583">
    <property type="entry name" value="Acetyltransf_1"/>
    <property type="match status" value="1"/>
</dbReference>
<dbReference type="Proteomes" id="UP001365781">
    <property type="component" value="Unassembled WGS sequence"/>
</dbReference>
<keyword evidence="2" id="KW-0012">Acyltransferase</keyword>
<comment type="caution">
    <text evidence="4">The sequence shown here is derived from an EMBL/GenBank/DDBJ whole genome shotgun (WGS) entry which is preliminary data.</text>
</comment>
<dbReference type="PANTHER" id="PTHR43877:SF2">
    <property type="entry name" value="AMINOALKYLPHOSPHONATE N-ACETYLTRANSFERASE-RELATED"/>
    <property type="match status" value="1"/>
</dbReference>
<sequence>MPPMTETLHTRIERYYATVPSLFADVEDFGPLRLFVRRQPGAPYYGGPGHAQPVAGREPAVTAADIARVRARQRALGVPEAFEWLAESAPALRAVITAAGRPVLERPLLALDPGQVIAPPPLPHGVTLRALTAADPMLPAALALPRLAFAEPGTTVGAAGPAELSAVAEELIADGTVATVRPALRAGHKALVAAVAPDGTPLAVGHYHPADGTTEIGGIGTLPSARRQGLAAAVTAALVDHARDHGVRTVFLAYAQDAVARVYLRLGFRPAGRTLLIADQPARS</sequence>
<feature type="domain" description="N-acetyltransferase" evidence="3">
    <location>
        <begin position="154"/>
        <end position="284"/>
    </location>
</feature>
<dbReference type="InterPro" id="IPR016181">
    <property type="entry name" value="Acyl_CoA_acyltransferase"/>
</dbReference>
<reference evidence="4 5" key="1">
    <citation type="submission" date="2024-03" db="EMBL/GenBank/DDBJ databases">
        <title>First Report of Pectobacterium brasiliscabiei causing potato scab in china.</title>
        <authorList>
            <person name="Handique U."/>
        </authorList>
    </citation>
    <scope>NUCLEOTIDE SEQUENCE [LARGE SCALE GENOMIC DNA]</scope>
    <source>
        <strain evidence="4 5">ZRIMU1503</strain>
    </source>
</reference>
<organism evidence="4 5">
    <name type="scientific">Streptomyces brasiliscabiei</name>
    <dbReference type="NCBI Taxonomy" id="2736302"/>
    <lineage>
        <taxon>Bacteria</taxon>
        <taxon>Bacillati</taxon>
        <taxon>Actinomycetota</taxon>
        <taxon>Actinomycetes</taxon>
        <taxon>Kitasatosporales</taxon>
        <taxon>Streptomycetaceae</taxon>
        <taxon>Streptomyces</taxon>
    </lineage>
</organism>
<dbReference type="InterPro" id="IPR000182">
    <property type="entry name" value="GNAT_dom"/>
</dbReference>
<protein>
    <submittedName>
        <fullName evidence="4">GNAT family N-acetyltransferase</fullName>
    </submittedName>
</protein>